<dbReference type="OrthoDB" id="3747626at2"/>
<name>A0A3N6X241_9ACTN</name>
<evidence type="ECO:0000313" key="3">
    <source>
        <dbReference type="Proteomes" id="UP000275225"/>
    </source>
</evidence>
<reference evidence="2 3" key="1">
    <citation type="submission" date="2018-11" db="EMBL/GenBank/DDBJ databases">
        <authorList>
            <person name="Li F."/>
        </authorList>
    </citation>
    <scope>NUCLEOTIDE SEQUENCE [LARGE SCALE GENOMIC DNA]</scope>
    <source>
        <strain evidence="2 3">YS17T</strain>
    </source>
</reference>
<feature type="transmembrane region" description="Helical" evidence="1">
    <location>
        <begin position="41"/>
        <end position="60"/>
    </location>
</feature>
<dbReference type="EMBL" id="RQJX01000010">
    <property type="protein sequence ID" value="RQN07788.1"/>
    <property type="molecule type" value="Genomic_DNA"/>
</dbReference>
<proteinExistence type="predicted"/>
<evidence type="ECO:0000256" key="1">
    <source>
        <dbReference type="SAM" id="Phobius"/>
    </source>
</evidence>
<comment type="caution">
    <text evidence="2">The sequence shown here is derived from an EMBL/GenBank/DDBJ whole genome shotgun (WGS) entry which is preliminary data.</text>
</comment>
<accession>A0A3N6X241</accession>
<sequence length="163" mass="17609">MDRNAQQVRQIRVFVVFQLVVATVFSTLIALMLGGTDADLPPWWILAGLYVVLAAAILNVERSWIRIPPLDPEQTGAEAVAGSLAAYQRHMARAFLLIEIPLLLSALYAFVSDHGGWPVILVALPTVVALAFETWPSVRNVARVATALEADGASSGLLEAFES</sequence>
<feature type="transmembrane region" description="Helical" evidence="1">
    <location>
        <begin position="12"/>
        <end position="35"/>
    </location>
</feature>
<keyword evidence="1" id="KW-1133">Transmembrane helix</keyword>
<keyword evidence="1" id="KW-0472">Membrane</keyword>
<organism evidence="2 3">
    <name type="scientific">Aeromicrobium camelliae</name>
    <dbReference type="NCBI Taxonomy" id="1538144"/>
    <lineage>
        <taxon>Bacteria</taxon>
        <taxon>Bacillati</taxon>
        <taxon>Actinomycetota</taxon>
        <taxon>Actinomycetes</taxon>
        <taxon>Propionibacteriales</taxon>
        <taxon>Nocardioidaceae</taxon>
        <taxon>Aeromicrobium</taxon>
    </lineage>
</organism>
<dbReference type="Proteomes" id="UP000275225">
    <property type="component" value="Unassembled WGS sequence"/>
</dbReference>
<feature type="transmembrane region" description="Helical" evidence="1">
    <location>
        <begin position="117"/>
        <end position="135"/>
    </location>
</feature>
<dbReference type="RefSeq" id="WP_124236739.1">
    <property type="nucleotide sequence ID" value="NZ_JBHUFI010000019.1"/>
</dbReference>
<evidence type="ECO:0000313" key="2">
    <source>
        <dbReference type="EMBL" id="RQN07788.1"/>
    </source>
</evidence>
<protein>
    <submittedName>
        <fullName evidence="2">Uncharacterized protein</fullName>
    </submittedName>
</protein>
<dbReference type="AlphaFoldDB" id="A0A3N6X241"/>
<keyword evidence="3" id="KW-1185">Reference proteome</keyword>
<gene>
    <name evidence="2" type="ORF">EHW97_08475</name>
</gene>
<keyword evidence="1" id="KW-0812">Transmembrane</keyword>
<feature type="transmembrane region" description="Helical" evidence="1">
    <location>
        <begin position="94"/>
        <end position="111"/>
    </location>
</feature>